<gene>
    <name evidence="2" type="ORF">GJV77_07430</name>
</gene>
<dbReference type="PROSITE" id="PS51257">
    <property type="entry name" value="PROKAR_LIPOPROTEIN"/>
    <property type="match status" value="1"/>
</dbReference>
<keyword evidence="1" id="KW-0732">Signal</keyword>
<dbReference type="RefSeq" id="WP_155035744.1">
    <property type="nucleotide sequence ID" value="NZ_JBHTIG010000014.1"/>
</dbReference>
<dbReference type="EMBL" id="WMJY01000013">
    <property type="protein sequence ID" value="MTH29748.1"/>
    <property type="molecule type" value="Genomic_DNA"/>
</dbReference>
<evidence type="ECO:0000313" key="2">
    <source>
        <dbReference type="EMBL" id="MTH29748.1"/>
    </source>
</evidence>
<evidence type="ECO:0000256" key="1">
    <source>
        <dbReference type="SAM" id="SignalP"/>
    </source>
</evidence>
<proteinExistence type="predicted"/>
<dbReference type="OrthoDB" id="1448927at2"/>
<protein>
    <recommendedName>
        <fullName evidence="4">DUF1735 domain-containing protein</fullName>
    </recommendedName>
</protein>
<accession>A0A7K1GLS7</accession>
<dbReference type="AlphaFoldDB" id="A0A7K1GLS7"/>
<sequence>MKLFPLKKLNAMMLSTCSGVLSLGLVSCSDVLTSLDQIDNPYRYKAIFRVKDKQIPVNFILQPEQLNAYGLRLRIIDGPILNQLEHPRITHDTLYVPLDLHQTRSLKALMTTEHIKGELLTADADKQVLITPFTAYRSNKPRFDLPESYTDISATGTWTIQTALVDSTAYYVPLLSTTEKIYLYQTAASLIGSHTRDLGYDGVMTSDGFVLSSFTKARPILVEATYTDQNTITGSITTDSETYSFTGKRNSQLKKASDTSKSVFNLLRGLFGAYQEHK</sequence>
<feature type="chain" id="PRO_5029567385" description="DUF1735 domain-containing protein" evidence="1">
    <location>
        <begin position="24"/>
        <end position="278"/>
    </location>
</feature>
<organism evidence="2 3">
    <name type="scientific">Myroides pelagicus</name>
    <dbReference type="NCBI Taxonomy" id="270914"/>
    <lineage>
        <taxon>Bacteria</taxon>
        <taxon>Pseudomonadati</taxon>
        <taxon>Bacteroidota</taxon>
        <taxon>Flavobacteriia</taxon>
        <taxon>Flavobacteriales</taxon>
        <taxon>Flavobacteriaceae</taxon>
        <taxon>Myroides</taxon>
    </lineage>
</organism>
<dbReference type="Proteomes" id="UP000488936">
    <property type="component" value="Unassembled WGS sequence"/>
</dbReference>
<comment type="caution">
    <text evidence="2">The sequence shown here is derived from an EMBL/GenBank/DDBJ whole genome shotgun (WGS) entry which is preliminary data.</text>
</comment>
<evidence type="ECO:0008006" key="4">
    <source>
        <dbReference type="Google" id="ProtNLM"/>
    </source>
</evidence>
<reference evidence="2 3" key="1">
    <citation type="journal article" date="2006" name="Int. J. Syst. Evol. Microbiol.">
        <title>Myroides pelagicus sp. nov., isolated from seawater in Thailand.</title>
        <authorList>
            <person name="Yoon J."/>
            <person name="Maneerat S."/>
            <person name="Kawai F."/>
            <person name="Yokota A."/>
        </authorList>
    </citation>
    <scope>NUCLEOTIDE SEQUENCE [LARGE SCALE GENOMIC DNA]</scope>
    <source>
        <strain evidence="2 3">SM1T</strain>
    </source>
</reference>
<name>A0A7K1GLS7_9FLAO</name>
<keyword evidence="3" id="KW-1185">Reference proteome</keyword>
<feature type="signal peptide" evidence="1">
    <location>
        <begin position="1"/>
        <end position="23"/>
    </location>
</feature>
<evidence type="ECO:0000313" key="3">
    <source>
        <dbReference type="Proteomes" id="UP000488936"/>
    </source>
</evidence>